<keyword evidence="3" id="KW-0238">DNA-binding</keyword>
<sequence>MTLQQLRTLIAIVRFGSLRGAARELGVSQAGLTTSLQSLEESLQARLVERTPQGVCLTEVGRQVYERAVLIERQAAQLVQEAEQARDSAIATLSVGLGPTPTALLLHRVVPDFHARFPQVRLKLQGGVYEAMESALEQGAIELAVTAIPAEGLGAGLVGVPLYRSDLVVIAREGHPLLAARSIQQLVGAEWVLMGAPGRPGGSIGRYHADQGLAAPRIAATCDSLTQLAALVRGTDWLAMVPAVLMHGSLLGAGLKVLRLREASPRYDICVVHRREPPLSAIAQAFAAMCQSCARALSLSSRVP</sequence>
<dbReference type="GO" id="GO:0003677">
    <property type="term" value="F:DNA binding"/>
    <property type="evidence" value="ECO:0007669"/>
    <property type="project" value="UniProtKB-KW"/>
</dbReference>
<dbReference type="PANTHER" id="PTHR30419:SF30">
    <property type="entry name" value="LYSR FAMILY TRANSCRIPTIONAL REGULATOR"/>
    <property type="match status" value="1"/>
</dbReference>
<organism evidence="6 7">
    <name type="scientific">Ramlibacter aurantiacus</name>
    <dbReference type="NCBI Taxonomy" id="2801330"/>
    <lineage>
        <taxon>Bacteria</taxon>
        <taxon>Pseudomonadati</taxon>
        <taxon>Pseudomonadota</taxon>
        <taxon>Betaproteobacteria</taxon>
        <taxon>Burkholderiales</taxon>
        <taxon>Comamonadaceae</taxon>
        <taxon>Ramlibacter</taxon>
    </lineage>
</organism>
<keyword evidence="2" id="KW-0805">Transcription regulation</keyword>
<dbReference type="PANTHER" id="PTHR30419">
    <property type="entry name" value="HTH-TYPE TRANSCRIPTIONAL REGULATOR YBHD"/>
    <property type="match status" value="1"/>
</dbReference>
<keyword evidence="7" id="KW-1185">Reference proteome</keyword>
<reference evidence="6" key="1">
    <citation type="submission" date="2021-01" db="EMBL/GenBank/DDBJ databases">
        <title>Ramlibacter sp. strain AW1 16S ribosomal RNA gene Genome sequencing and assembly.</title>
        <authorList>
            <person name="Kang M."/>
        </authorList>
    </citation>
    <scope>NUCLEOTIDE SEQUENCE</scope>
    <source>
        <strain evidence="6">AW1</strain>
    </source>
</reference>
<keyword evidence="4" id="KW-0804">Transcription</keyword>
<evidence type="ECO:0000259" key="5">
    <source>
        <dbReference type="PROSITE" id="PS50931"/>
    </source>
</evidence>
<dbReference type="GO" id="GO:0005829">
    <property type="term" value="C:cytosol"/>
    <property type="evidence" value="ECO:0007669"/>
    <property type="project" value="TreeGrafter"/>
</dbReference>
<dbReference type="Proteomes" id="UP000613011">
    <property type="component" value="Unassembled WGS sequence"/>
</dbReference>
<dbReference type="GO" id="GO:0003700">
    <property type="term" value="F:DNA-binding transcription factor activity"/>
    <property type="evidence" value="ECO:0007669"/>
    <property type="project" value="InterPro"/>
</dbReference>
<dbReference type="SUPFAM" id="SSF46785">
    <property type="entry name" value="Winged helix' DNA-binding domain"/>
    <property type="match status" value="1"/>
</dbReference>
<name>A0A936ZN23_9BURK</name>
<dbReference type="Gene3D" id="3.40.190.290">
    <property type="match status" value="1"/>
</dbReference>
<gene>
    <name evidence="6" type="ORF">JI739_20675</name>
</gene>
<dbReference type="InterPro" id="IPR005119">
    <property type="entry name" value="LysR_subst-bd"/>
</dbReference>
<dbReference type="Gene3D" id="1.10.10.10">
    <property type="entry name" value="Winged helix-like DNA-binding domain superfamily/Winged helix DNA-binding domain"/>
    <property type="match status" value="1"/>
</dbReference>
<dbReference type="RefSeq" id="WP_201685895.1">
    <property type="nucleotide sequence ID" value="NZ_JAEQNA010000009.1"/>
</dbReference>
<dbReference type="InterPro" id="IPR036388">
    <property type="entry name" value="WH-like_DNA-bd_sf"/>
</dbReference>
<dbReference type="PROSITE" id="PS50931">
    <property type="entry name" value="HTH_LYSR"/>
    <property type="match status" value="1"/>
</dbReference>
<evidence type="ECO:0000256" key="1">
    <source>
        <dbReference type="ARBA" id="ARBA00009437"/>
    </source>
</evidence>
<comment type="caution">
    <text evidence="6">The sequence shown here is derived from an EMBL/GenBank/DDBJ whole genome shotgun (WGS) entry which is preliminary data.</text>
</comment>
<dbReference type="Pfam" id="PF03466">
    <property type="entry name" value="LysR_substrate"/>
    <property type="match status" value="1"/>
</dbReference>
<dbReference type="InterPro" id="IPR036390">
    <property type="entry name" value="WH_DNA-bd_sf"/>
</dbReference>
<dbReference type="Pfam" id="PF00126">
    <property type="entry name" value="HTH_1"/>
    <property type="match status" value="1"/>
</dbReference>
<evidence type="ECO:0000256" key="2">
    <source>
        <dbReference type="ARBA" id="ARBA00023015"/>
    </source>
</evidence>
<dbReference type="AlphaFoldDB" id="A0A936ZN23"/>
<dbReference type="InterPro" id="IPR000847">
    <property type="entry name" value="LysR_HTH_N"/>
</dbReference>
<feature type="domain" description="HTH lysR-type" evidence="5">
    <location>
        <begin position="1"/>
        <end position="58"/>
    </location>
</feature>
<proteinExistence type="inferred from homology"/>
<dbReference type="SUPFAM" id="SSF53850">
    <property type="entry name" value="Periplasmic binding protein-like II"/>
    <property type="match status" value="1"/>
</dbReference>
<evidence type="ECO:0000256" key="3">
    <source>
        <dbReference type="ARBA" id="ARBA00023125"/>
    </source>
</evidence>
<dbReference type="InterPro" id="IPR050950">
    <property type="entry name" value="HTH-type_LysR_regulators"/>
</dbReference>
<evidence type="ECO:0000313" key="7">
    <source>
        <dbReference type="Proteomes" id="UP000613011"/>
    </source>
</evidence>
<dbReference type="EMBL" id="JAEQNA010000009">
    <property type="protein sequence ID" value="MBL0422762.1"/>
    <property type="molecule type" value="Genomic_DNA"/>
</dbReference>
<accession>A0A936ZN23</accession>
<evidence type="ECO:0000313" key="6">
    <source>
        <dbReference type="EMBL" id="MBL0422762.1"/>
    </source>
</evidence>
<comment type="similarity">
    <text evidence="1">Belongs to the LysR transcriptional regulatory family.</text>
</comment>
<protein>
    <submittedName>
        <fullName evidence="6">LysR family transcriptional regulator</fullName>
    </submittedName>
</protein>
<evidence type="ECO:0000256" key="4">
    <source>
        <dbReference type="ARBA" id="ARBA00023163"/>
    </source>
</evidence>